<keyword evidence="2 4" id="KW-0732">Signal</keyword>
<evidence type="ECO:0000313" key="6">
    <source>
        <dbReference type="EMBL" id="TBN48959.1"/>
    </source>
</evidence>
<evidence type="ECO:0000256" key="1">
    <source>
        <dbReference type="ARBA" id="ARBA00022448"/>
    </source>
</evidence>
<feature type="chain" id="PRO_5044908150" description="Lipopolysaccharide export system protein LptA" evidence="4">
    <location>
        <begin position="25"/>
        <end position="164"/>
    </location>
</feature>
<feature type="domain" description="Organic solvent tolerance-like N-terminal" evidence="5">
    <location>
        <begin position="41"/>
        <end position="147"/>
    </location>
</feature>
<keyword evidence="7" id="KW-1185">Reference proteome</keyword>
<dbReference type="HAMAP" id="MF_01914">
    <property type="entry name" value="LPS_assembly_LptA"/>
    <property type="match status" value="1"/>
</dbReference>
<gene>
    <name evidence="4 6" type="primary">lptA</name>
    <name evidence="6" type="ORF">EYF88_12680</name>
</gene>
<comment type="caution">
    <text evidence="6">The sequence shown here is derived from an EMBL/GenBank/DDBJ whole genome shotgun (WGS) entry which is preliminary data.</text>
</comment>
<dbReference type="EMBL" id="SIRL01000009">
    <property type="protein sequence ID" value="TBN48959.1"/>
    <property type="molecule type" value="Genomic_DNA"/>
</dbReference>
<dbReference type="Pfam" id="PF03968">
    <property type="entry name" value="LptD_N"/>
    <property type="match status" value="1"/>
</dbReference>
<evidence type="ECO:0000256" key="4">
    <source>
        <dbReference type="HAMAP-Rule" id="MF_01914"/>
    </source>
</evidence>
<comment type="subunit">
    <text evidence="4">Component of the lipopolysaccharide transport and assembly complex.</text>
</comment>
<evidence type="ECO:0000256" key="2">
    <source>
        <dbReference type="ARBA" id="ARBA00022729"/>
    </source>
</evidence>
<comment type="function">
    <text evidence="4">Involved in the assembly of lipopolysaccharide (LPS). Required for the translocation of LPS from the inner membrane to the outer membrane.</text>
</comment>
<evidence type="ECO:0000313" key="7">
    <source>
        <dbReference type="Proteomes" id="UP000292859"/>
    </source>
</evidence>
<accession>A0ABY1YGK2</accession>
<protein>
    <recommendedName>
        <fullName evidence="4">Lipopolysaccharide export system protein LptA</fullName>
    </recommendedName>
</protein>
<dbReference type="Gene3D" id="2.60.450.10">
    <property type="entry name" value="Lipopolysaccharide (LPS) transport protein A like domain"/>
    <property type="match status" value="1"/>
</dbReference>
<organism evidence="6 7">
    <name type="scientific">Paracoccus sediminis</name>
    <dbReference type="NCBI Taxonomy" id="1214787"/>
    <lineage>
        <taxon>Bacteria</taxon>
        <taxon>Pseudomonadati</taxon>
        <taxon>Pseudomonadota</taxon>
        <taxon>Alphaproteobacteria</taxon>
        <taxon>Rhodobacterales</taxon>
        <taxon>Paracoccaceae</taxon>
        <taxon>Paracoccus</taxon>
    </lineage>
</organism>
<feature type="signal peptide" evidence="4">
    <location>
        <begin position="1"/>
        <end position="24"/>
    </location>
</feature>
<comment type="similarity">
    <text evidence="4">Belongs to the LptA family.</text>
</comment>
<dbReference type="PANTHER" id="PTHR36504:SF1">
    <property type="entry name" value="LIPOPOLYSACCHARIDE EXPORT SYSTEM PROTEIN LPTA"/>
    <property type="match status" value="1"/>
</dbReference>
<name>A0ABY1YGK2_9RHOB</name>
<dbReference type="InterPro" id="IPR005653">
    <property type="entry name" value="OstA-like_N"/>
</dbReference>
<keyword evidence="1 4" id="KW-0813">Transport</keyword>
<sequence precursor="true">MRRTCPMLRPLLTALILAAAPAVAQNVAFGGMRADISAPVEVAADTLSVNQADGSAVFTGNVVIGQGAMRLSADSVTVIYAEGGQNRIRSLDATGNVTLVSGEDAAEAKAASYDVETGNVTLTGDVVLTQGRNVLTGDTMQVNLESGTAEVQGRVRSVLQPGGN</sequence>
<evidence type="ECO:0000259" key="5">
    <source>
        <dbReference type="Pfam" id="PF03968"/>
    </source>
</evidence>
<reference evidence="6 7" key="1">
    <citation type="submission" date="2019-02" db="EMBL/GenBank/DDBJ databases">
        <authorList>
            <person name="Zhang G."/>
        </authorList>
    </citation>
    <scope>NUCLEOTIDE SEQUENCE [LARGE SCALE GENOMIC DNA]</scope>
    <source>
        <strain evidence="6 7">CMB17</strain>
    </source>
</reference>
<comment type="subcellular location">
    <subcellularLocation>
        <location evidence="4">Periplasm</location>
    </subcellularLocation>
</comment>
<dbReference type="PANTHER" id="PTHR36504">
    <property type="entry name" value="LIPOPOLYSACCHARIDE EXPORT SYSTEM PROTEIN LPTA"/>
    <property type="match status" value="1"/>
</dbReference>
<dbReference type="Proteomes" id="UP000292859">
    <property type="component" value="Unassembled WGS sequence"/>
</dbReference>
<dbReference type="InterPro" id="IPR052037">
    <property type="entry name" value="LPS_export_LptA"/>
</dbReference>
<dbReference type="InterPro" id="IPR014340">
    <property type="entry name" value="LptA"/>
</dbReference>
<keyword evidence="3 4" id="KW-0574">Periplasm</keyword>
<evidence type="ECO:0000256" key="3">
    <source>
        <dbReference type="ARBA" id="ARBA00022764"/>
    </source>
</evidence>
<dbReference type="NCBIfam" id="TIGR03002">
    <property type="entry name" value="outer_YhbN_LptA"/>
    <property type="match status" value="1"/>
</dbReference>
<proteinExistence type="inferred from homology"/>